<dbReference type="EMBL" id="MDEO01000036">
    <property type="protein sequence ID" value="OCX12942.1"/>
    <property type="molecule type" value="Genomic_DNA"/>
</dbReference>
<evidence type="ECO:0000313" key="5">
    <source>
        <dbReference type="EMBL" id="OCX12942.1"/>
    </source>
</evidence>
<dbReference type="InterPro" id="IPR016166">
    <property type="entry name" value="FAD-bd_PCMH"/>
</dbReference>
<keyword evidence="1" id="KW-0285">Flavoprotein</keyword>
<dbReference type="Pfam" id="PF00941">
    <property type="entry name" value="FAD_binding_5"/>
    <property type="match status" value="1"/>
</dbReference>
<keyword evidence="6" id="KW-1185">Reference proteome</keyword>
<gene>
    <name evidence="5" type="ORF">QV13_25605</name>
</gene>
<keyword evidence="3" id="KW-0560">Oxidoreductase</keyword>
<dbReference type="Gene3D" id="3.30.465.10">
    <property type="match status" value="1"/>
</dbReference>
<evidence type="ECO:0000259" key="4">
    <source>
        <dbReference type="PROSITE" id="PS51387"/>
    </source>
</evidence>
<reference evidence="5 6" key="1">
    <citation type="submission" date="2016-08" db="EMBL/GenBank/DDBJ databases">
        <title>Whole genome sequence of Mesorhizobium sp. strain UASWS1009 isolated from industrial sewage.</title>
        <authorList>
            <person name="Crovadore J."/>
            <person name="Calmin G."/>
            <person name="Chablais R."/>
            <person name="Cochard B."/>
            <person name="Lefort F."/>
        </authorList>
    </citation>
    <scope>NUCLEOTIDE SEQUENCE [LARGE SCALE GENOMIC DNA]</scope>
    <source>
        <strain evidence="5 6">UASWS1009</strain>
    </source>
</reference>
<dbReference type="GO" id="GO:0016491">
    <property type="term" value="F:oxidoreductase activity"/>
    <property type="evidence" value="ECO:0007669"/>
    <property type="project" value="UniProtKB-KW"/>
</dbReference>
<accession>A0A1C2DDV4</accession>
<dbReference type="RefSeq" id="WP_024924375.1">
    <property type="nucleotide sequence ID" value="NZ_MDEO01000036.1"/>
</dbReference>
<dbReference type="Proteomes" id="UP000094412">
    <property type="component" value="Unassembled WGS sequence"/>
</dbReference>
<comment type="caution">
    <text evidence="5">The sequence shown here is derived from an EMBL/GenBank/DDBJ whole genome shotgun (WGS) entry which is preliminary data.</text>
</comment>
<dbReference type="STRING" id="1566387.QV13_25605"/>
<name>A0A1C2DDV4_9HYPH</name>
<dbReference type="PANTHER" id="PTHR42659:SF2">
    <property type="entry name" value="XANTHINE DEHYDROGENASE SUBUNIT C-RELATED"/>
    <property type="match status" value="1"/>
</dbReference>
<dbReference type="InterPro" id="IPR005107">
    <property type="entry name" value="CO_DH_flav_C"/>
</dbReference>
<dbReference type="InterPro" id="IPR036318">
    <property type="entry name" value="FAD-bd_PCMH-like_sf"/>
</dbReference>
<evidence type="ECO:0000256" key="1">
    <source>
        <dbReference type="ARBA" id="ARBA00022630"/>
    </source>
</evidence>
<dbReference type="SUPFAM" id="SSF55447">
    <property type="entry name" value="CO dehydrogenase flavoprotein C-terminal domain-like"/>
    <property type="match status" value="1"/>
</dbReference>
<dbReference type="PROSITE" id="PS51387">
    <property type="entry name" value="FAD_PCMH"/>
    <property type="match status" value="1"/>
</dbReference>
<evidence type="ECO:0000256" key="2">
    <source>
        <dbReference type="ARBA" id="ARBA00022827"/>
    </source>
</evidence>
<dbReference type="InterPro" id="IPR051312">
    <property type="entry name" value="Diverse_Substr_Oxidored"/>
</dbReference>
<dbReference type="InterPro" id="IPR002346">
    <property type="entry name" value="Mopterin_DH_FAD-bd"/>
</dbReference>
<dbReference type="InterPro" id="IPR036683">
    <property type="entry name" value="CO_DH_flav_C_dom_sf"/>
</dbReference>
<proteinExistence type="predicted"/>
<dbReference type="PANTHER" id="PTHR42659">
    <property type="entry name" value="XANTHINE DEHYDROGENASE SUBUNIT C-RELATED"/>
    <property type="match status" value="1"/>
</dbReference>
<protein>
    <submittedName>
        <fullName evidence="5">Xanthine dehydrogenase</fullName>
    </submittedName>
</protein>
<dbReference type="AlphaFoldDB" id="A0A1C2DDV4"/>
<organism evidence="5 6">
    <name type="scientific">Mesorhizobium hungaricum</name>
    <dbReference type="NCBI Taxonomy" id="1566387"/>
    <lineage>
        <taxon>Bacteria</taxon>
        <taxon>Pseudomonadati</taxon>
        <taxon>Pseudomonadota</taxon>
        <taxon>Alphaproteobacteria</taxon>
        <taxon>Hyphomicrobiales</taxon>
        <taxon>Phyllobacteriaceae</taxon>
        <taxon>Mesorhizobium</taxon>
    </lineage>
</organism>
<dbReference type="OrthoDB" id="9814706at2"/>
<evidence type="ECO:0000256" key="3">
    <source>
        <dbReference type="ARBA" id="ARBA00023002"/>
    </source>
</evidence>
<dbReference type="InterPro" id="IPR016169">
    <property type="entry name" value="FAD-bd_PCMH_sub2"/>
</dbReference>
<feature type="domain" description="FAD-binding PCMH-type" evidence="4">
    <location>
        <begin position="1"/>
        <end position="169"/>
    </location>
</feature>
<evidence type="ECO:0000313" key="6">
    <source>
        <dbReference type="Proteomes" id="UP000094412"/>
    </source>
</evidence>
<dbReference type="Pfam" id="PF03450">
    <property type="entry name" value="CO_deh_flav_C"/>
    <property type="match status" value="1"/>
</dbReference>
<dbReference type="SUPFAM" id="SSF56176">
    <property type="entry name" value="FAD-binding/transporter-associated domain-like"/>
    <property type="match status" value="1"/>
</dbReference>
<dbReference type="Gene3D" id="3.30.390.50">
    <property type="entry name" value="CO dehydrogenase flavoprotein, C-terminal domain"/>
    <property type="match status" value="1"/>
</dbReference>
<sequence length="286" mass="30273">MIRYAKPATLDQALTLLGETSWRVLAGSTDFYPAQGNRPIRENILDINGIAALRGVTETDTHWLIGARTTWSDIIQQPLPAAFDALKQAAREVGSPQIQNVATIAGNLCNASPAADGVPALLTLDAEVELRSQASSRHLPLSAFVLGNRRTARKPNELVTAIRVSKASATGTSAFVKLGARRYLVISIAMAAARLIIDDGIVQQAAIAVGACSAVATRLPDLERMLVGRPADRQLADIANIAPMPQLSPIDDVRGSAGYRLEAAHRIVARAIDSAAGLPHQTEVAA</sequence>
<dbReference type="GO" id="GO:0071949">
    <property type="term" value="F:FAD binding"/>
    <property type="evidence" value="ECO:0007669"/>
    <property type="project" value="InterPro"/>
</dbReference>
<keyword evidence="2" id="KW-0274">FAD</keyword>
<dbReference type="SMART" id="SM01092">
    <property type="entry name" value="CO_deh_flav_C"/>
    <property type="match status" value="1"/>
</dbReference>